<accession>A0A917PD97</accession>
<feature type="domain" description="Probable transposase IS891/IS1136/IS1341" evidence="8">
    <location>
        <begin position="205"/>
        <end position="333"/>
    </location>
</feature>
<dbReference type="Proteomes" id="UP000657574">
    <property type="component" value="Unassembled WGS sequence"/>
</dbReference>
<dbReference type="Pfam" id="PF07282">
    <property type="entry name" value="Cas12f1-like_TNB"/>
    <property type="match status" value="1"/>
</dbReference>
<name>A0A917PD97_9ACTN</name>
<dbReference type="InterPro" id="IPR010095">
    <property type="entry name" value="Cas12f1-like_TNB"/>
</dbReference>
<keyword evidence="3" id="KW-0479">Metal-binding</keyword>
<evidence type="ECO:0000256" key="6">
    <source>
        <dbReference type="ARBA" id="ARBA00023172"/>
    </source>
</evidence>
<dbReference type="InterPro" id="IPR001959">
    <property type="entry name" value="Transposase"/>
</dbReference>
<dbReference type="GO" id="GO:0003677">
    <property type="term" value="F:DNA binding"/>
    <property type="evidence" value="ECO:0007669"/>
    <property type="project" value="UniProtKB-KW"/>
</dbReference>
<keyword evidence="2" id="KW-0815">Transposition</keyword>
<dbReference type="GO" id="GO:0032196">
    <property type="term" value="P:transposition"/>
    <property type="evidence" value="ECO:0007669"/>
    <property type="project" value="UniProtKB-KW"/>
</dbReference>
<evidence type="ECO:0000259" key="9">
    <source>
        <dbReference type="Pfam" id="PF07282"/>
    </source>
</evidence>
<keyword evidence="6" id="KW-0233">DNA recombination</keyword>
<feature type="domain" description="Transposase putative helix-turn-helix" evidence="10">
    <location>
        <begin position="13"/>
        <end position="45"/>
    </location>
</feature>
<evidence type="ECO:0000256" key="4">
    <source>
        <dbReference type="ARBA" id="ARBA00022833"/>
    </source>
</evidence>
<dbReference type="Pfam" id="PF12323">
    <property type="entry name" value="HTH_OrfB_IS605"/>
    <property type="match status" value="1"/>
</dbReference>
<keyword evidence="5" id="KW-0238">DNA-binding</keyword>
<reference evidence="11" key="1">
    <citation type="journal article" date="2014" name="Int. J. Syst. Evol. Microbiol.">
        <title>Complete genome sequence of Corynebacterium casei LMG S-19264T (=DSM 44701T), isolated from a smear-ripened cheese.</title>
        <authorList>
            <consortium name="US DOE Joint Genome Institute (JGI-PGF)"/>
            <person name="Walter F."/>
            <person name="Albersmeier A."/>
            <person name="Kalinowski J."/>
            <person name="Ruckert C."/>
        </authorList>
    </citation>
    <scope>NUCLEOTIDE SEQUENCE</scope>
    <source>
        <strain evidence="11">JCM 3086</strain>
    </source>
</reference>
<keyword evidence="4" id="KW-0862">Zinc</keyword>
<dbReference type="GO" id="GO:0046872">
    <property type="term" value="F:metal ion binding"/>
    <property type="evidence" value="ECO:0007669"/>
    <property type="project" value="UniProtKB-KW"/>
</dbReference>
<protein>
    <submittedName>
        <fullName evidence="11">Transposase</fullName>
    </submittedName>
</protein>
<evidence type="ECO:0000256" key="2">
    <source>
        <dbReference type="ARBA" id="ARBA00022578"/>
    </source>
</evidence>
<proteinExistence type="inferred from homology"/>
<evidence type="ECO:0000256" key="7">
    <source>
        <dbReference type="SAM" id="MobiDB-lite"/>
    </source>
</evidence>
<evidence type="ECO:0000313" key="12">
    <source>
        <dbReference type="Proteomes" id="UP000657574"/>
    </source>
</evidence>
<feature type="region of interest" description="Disordered" evidence="7">
    <location>
        <begin position="260"/>
        <end position="291"/>
    </location>
</feature>
<dbReference type="InterPro" id="IPR021027">
    <property type="entry name" value="Transposase_put_HTH"/>
</dbReference>
<dbReference type="RefSeq" id="WP_189317728.1">
    <property type="nucleotide sequence ID" value="NZ_BMQA01000136.1"/>
</dbReference>
<comment type="caution">
    <text evidence="11">The sequence shown here is derived from an EMBL/GenBank/DDBJ whole genome shotgun (WGS) entry which is preliminary data.</text>
</comment>
<keyword evidence="12" id="KW-1185">Reference proteome</keyword>
<feature type="region of interest" description="Disordered" evidence="7">
    <location>
        <begin position="422"/>
        <end position="485"/>
    </location>
</feature>
<dbReference type="GO" id="GO:0006310">
    <property type="term" value="P:DNA recombination"/>
    <property type="evidence" value="ECO:0007669"/>
    <property type="project" value="UniProtKB-KW"/>
</dbReference>
<comment type="similarity">
    <text evidence="1">In the C-terminal section; belongs to the transposase 35 family.</text>
</comment>
<organism evidence="11 12">
    <name type="scientific">Streptomyces brasiliensis</name>
    <dbReference type="NCBI Taxonomy" id="1954"/>
    <lineage>
        <taxon>Bacteria</taxon>
        <taxon>Bacillati</taxon>
        <taxon>Actinomycetota</taxon>
        <taxon>Actinomycetes</taxon>
        <taxon>Kitasatosporales</taxon>
        <taxon>Streptomycetaceae</taxon>
        <taxon>Streptomyces</taxon>
    </lineage>
</organism>
<dbReference type="Pfam" id="PF01385">
    <property type="entry name" value="OrfB_IS605"/>
    <property type="match status" value="1"/>
</dbReference>
<dbReference type="NCBIfam" id="NF040570">
    <property type="entry name" value="guided_TnpB"/>
    <property type="match status" value="1"/>
</dbReference>
<feature type="domain" description="Cas12f1-like TNB" evidence="9">
    <location>
        <begin position="345"/>
        <end position="413"/>
    </location>
</feature>
<evidence type="ECO:0000259" key="10">
    <source>
        <dbReference type="Pfam" id="PF12323"/>
    </source>
</evidence>
<dbReference type="NCBIfam" id="NF038280">
    <property type="entry name" value="IS607_TnpB"/>
    <property type="match status" value="1"/>
</dbReference>
<evidence type="ECO:0000256" key="5">
    <source>
        <dbReference type="ARBA" id="ARBA00023125"/>
    </source>
</evidence>
<evidence type="ECO:0000259" key="8">
    <source>
        <dbReference type="Pfam" id="PF01385"/>
    </source>
</evidence>
<feature type="compositionally biased region" description="Basic and acidic residues" evidence="7">
    <location>
        <begin position="468"/>
        <end position="478"/>
    </location>
</feature>
<reference evidence="11" key="2">
    <citation type="submission" date="2020-09" db="EMBL/GenBank/DDBJ databases">
        <authorList>
            <person name="Sun Q."/>
            <person name="Ohkuma M."/>
        </authorList>
    </citation>
    <scope>NUCLEOTIDE SEQUENCE</scope>
    <source>
        <strain evidence="11">JCM 3086</strain>
    </source>
</reference>
<gene>
    <name evidence="11" type="ORF">GCM10010121_097890</name>
</gene>
<evidence type="ECO:0000313" key="11">
    <source>
        <dbReference type="EMBL" id="GGJ71717.1"/>
    </source>
</evidence>
<dbReference type="AlphaFoldDB" id="A0A917PD97"/>
<dbReference type="EMBL" id="BMQA01000136">
    <property type="protein sequence ID" value="GGJ71717.1"/>
    <property type="molecule type" value="Genomic_DNA"/>
</dbReference>
<evidence type="ECO:0000256" key="1">
    <source>
        <dbReference type="ARBA" id="ARBA00008761"/>
    </source>
</evidence>
<dbReference type="InterPro" id="IPR053470">
    <property type="entry name" value="RNA-guided_DNA_endonuclease"/>
</dbReference>
<evidence type="ECO:0000256" key="3">
    <source>
        <dbReference type="ARBA" id="ARBA00022723"/>
    </source>
</evidence>
<sequence length="485" mass="53979">MKTFQTQPGFTVQAYRYALDPNSGQERALRSHCGAARAAYNWAVAWVSASWWQRKAEATYGIPEEDLTPWRPWSLPALRKEFNKVKKTDLRFADWWEGNSKEAYSTGLSNASAAFDNYAKSKNGKRRGKRMGAPRFKSKRKARLACRFTTGTIRVDADGRHVTLPRLGTIRTHEPTGSLLTRVQAGTARILSATVRHERGRWFASFQVEVKRDLERVTRPDVAVGIDLGVKTLAVMADSTGEIRAVPNPRHYDGALKSLRRASRTVSRRQGPDRRTGRRPSKRWEKANARRNKVHHRVANLRTDALHKLTTAVAAEYGTVVVEDLGVAGMLRNRRLARQIADAGFGEIRRQLDYKTRRRHATRAIVADRWYPSSKTCSGCGAVKAKLPLHVRTFACDACGLVLDRDDNAALNLAALAVAGTTGTGVAGDRDTPQAVSKPRGADRKTRATRPRPVAGAGRAGGATLPHQRREETRDRPQPEALTLW</sequence>